<feature type="region of interest" description="Disordered" evidence="1">
    <location>
        <begin position="1"/>
        <end position="51"/>
    </location>
</feature>
<dbReference type="Proteomes" id="UP001219934">
    <property type="component" value="Unassembled WGS sequence"/>
</dbReference>
<protein>
    <submittedName>
        <fullName evidence="2">Uncharacterized protein</fullName>
    </submittedName>
</protein>
<dbReference type="AlphaFoldDB" id="A0AAD6FEG4"/>
<accession>A0AAD6FEG4</accession>
<feature type="non-terminal residue" evidence="2">
    <location>
        <position position="289"/>
    </location>
</feature>
<organism evidence="2 3">
    <name type="scientific">Pogonophryne albipinna</name>
    <dbReference type="NCBI Taxonomy" id="1090488"/>
    <lineage>
        <taxon>Eukaryota</taxon>
        <taxon>Metazoa</taxon>
        <taxon>Chordata</taxon>
        <taxon>Craniata</taxon>
        <taxon>Vertebrata</taxon>
        <taxon>Euteleostomi</taxon>
        <taxon>Actinopterygii</taxon>
        <taxon>Neopterygii</taxon>
        <taxon>Teleostei</taxon>
        <taxon>Neoteleostei</taxon>
        <taxon>Acanthomorphata</taxon>
        <taxon>Eupercaria</taxon>
        <taxon>Perciformes</taxon>
        <taxon>Notothenioidei</taxon>
        <taxon>Pogonophryne</taxon>
    </lineage>
</organism>
<feature type="compositionally biased region" description="Basic and acidic residues" evidence="1">
    <location>
        <begin position="38"/>
        <end position="47"/>
    </location>
</feature>
<feature type="region of interest" description="Disordered" evidence="1">
    <location>
        <begin position="141"/>
        <end position="162"/>
    </location>
</feature>
<sequence>PTNYSTTSRERGDVEKQPNLMQIHTPTMSPTTTAAEAPHTEPPRRDGTALSAPAPYERRHCMIQNSEVFLPLEKSPRGRVSFSLPVPVANEWANATHPVAHLLTSFKDGKEKESQYAHHDLNFHFGEKASSPLYTVYVKPMEGGNGQGGKGQKQPPGSDHVSLTGRQGVEVIEGHTGQMTDRGTSGKVKIFADAQLASQRDKAGVRSRGSSSSLLCMHRHYDHEGNITVASKGNQKLGVGVDSVAWVWAASQSWINPAKVGYRFQTNNYGDVGGIHLFPYIYRKAASRR</sequence>
<dbReference type="EMBL" id="JAPTMU010000014">
    <property type="protein sequence ID" value="KAJ4931793.1"/>
    <property type="molecule type" value="Genomic_DNA"/>
</dbReference>
<evidence type="ECO:0000313" key="3">
    <source>
        <dbReference type="Proteomes" id="UP001219934"/>
    </source>
</evidence>
<reference evidence="2" key="1">
    <citation type="submission" date="2022-11" db="EMBL/GenBank/DDBJ databases">
        <title>Chromosome-level genome of Pogonophryne albipinna.</title>
        <authorList>
            <person name="Jo E."/>
        </authorList>
    </citation>
    <scope>NUCLEOTIDE SEQUENCE</scope>
    <source>
        <strain evidence="2">SGF0006</strain>
        <tissue evidence="2">Muscle</tissue>
    </source>
</reference>
<evidence type="ECO:0000313" key="2">
    <source>
        <dbReference type="EMBL" id="KAJ4931793.1"/>
    </source>
</evidence>
<evidence type="ECO:0000256" key="1">
    <source>
        <dbReference type="SAM" id="MobiDB-lite"/>
    </source>
</evidence>
<name>A0AAD6FEG4_9TELE</name>
<feature type="non-terminal residue" evidence="2">
    <location>
        <position position="1"/>
    </location>
</feature>
<comment type="caution">
    <text evidence="2">The sequence shown here is derived from an EMBL/GenBank/DDBJ whole genome shotgun (WGS) entry which is preliminary data.</text>
</comment>
<feature type="compositionally biased region" description="Polar residues" evidence="1">
    <location>
        <begin position="19"/>
        <end position="29"/>
    </location>
</feature>
<proteinExistence type="predicted"/>
<keyword evidence="3" id="KW-1185">Reference proteome</keyword>
<gene>
    <name evidence="2" type="ORF">JOQ06_010233</name>
</gene>